<dbReference type="EMBL" id="JAGIYZ010000003">
    <property type="protein sequence ID" value="MBP0463305.1"/>
    <property type="molecule type" value="Genomic_DNA"/>
</dbReference>
<keyword evidence="3" id="KW-1185">Reference proteome</keyword>
<reference evidence="2 3" key="1">
    <citation type="submission" date="2021-03" db="EMBL/GenBank/DDBJ databases">
        <authorList>
            <person name="So Y."/>
        </authorList>
    </citation>
    <scope>NUCLEOTIDE SEQUENCE [LARGE SCALE GENOMIC DNA]</scope>
    <source>
        <strain evidence="2 3">PWR1</strain>
    </source>
</reference>
<evidence type="ECO:0000256" key="1">
    <source>
        <dbReference type="SAM" id="Phobius"/>
    </source>
</evidence>
<dbReference type="RefSeq" id="WP_209350693.1">
    <property type="nucleotide sequence ID" value="NZ_JAGIYZ010000003.1"/>
</dbReference>
<protein>
    <submittedName>
        <fullName evidence="2">Superinfection exclusion B family protein</fullName>
    </submittedName>
</protein>
<dbReference type="Proteomes" id="UP000680815">
    <property type="component" value="Unassembled WGS sequence"/>
</dbReference>
<feature type="transmembrane region" description="Helical" evidence="1">
    <location>
        <begin position="7"/>
        <end position="31"/>
    </location>
</feature>
<feature type="transmembrane region" description="Helical" evidence="1">
    <location>
        <begin position="51"/>
        <end position="76"/>
    </location>
</feature>
<dbReference type="Pfam" id="PF14163">
    <property type="entry name" value="SieB"/>
    <property type="match status" value="1"/>
</dbReference>
<organism evidence="2 3">
    <name type="scientific">Roseomonas nitratireducens</name>
    <dbReference type="NCBI Taxonomy" id="2820810"/>
    <lineage>
        <taxon>Bacteria</taxon>
        <taxon>Pseudomonadati</taxon>
        <taxon>Pseudomonadota</taxon>
        <taxon>Alphaproteobacteria</taxon>
        <taxon>Acetobacterales</taxon>
        <taxon>Roseomonadaceae</taxon>
        <taxon>Roseomonas</taxon>
    </lineage>
</organism>
<gene>
    <name evidence="2" type="ORF">J5Y09_05235</name>
</gene>
<proteinExistence type="predicted"/>
<name>A0ABS4APM3_9PROT</name>
<keyword evidence="1" id="KW-0472">Membrane</keyword>
<comment type="caution">
    <text evidence="2">The sequence shown here is derived from an EMBL/GenBank/DDBJ whole genome shotgun (WGS) entry which is preliminary data.</text>
</comment>
<evidence type="ECO:0000313" key="3">
    <source>
        <dbReference type="Proteomes" id="UP000680815"/>
    </source>
</evidence>
<sequence length="210" mass="23183">MKDAFETALGIIGDVRVLLFIAFASAALLYFPASMTPPGAASVIEQHRGWIWAAFIVGLSGLFVRAAMAAIALFSAGARRIAAARKQARELAEMGEVLRGLTKEEAALVSMFPSIAFHPITVQSNHPVVRGLRYKKVIAHLRGPVMILRRDGYAAHELTDTAQAYLELHPDTLGHLDREEALWVANRIMETQMAPYRGVEHTPRDEGWRI</sequence>
<evidence type="ECO:0000313" key="2">
    <source>
        <dbReference type="EMBL" id="MBP0463305.1"/>
    </source>
</evidence>
<keyword evidence="1" id="KW-1133">Transmembrane helix</keyword>
<accession>A0ABS4APM3</accession>
<keyword evidence="1" id="KW-0812">Transmembrane</keyword>
<dbReference type="InterPro" id="IPR025982">
    <property type="entry name" value="SieB"/>
</dbReference>